<accession>A0A2N8PRW3</accession>
<feature type="domain" description="Transposase IS116/IS110/IS902 C-terminal" evidence="3">
    <location>
        <begin position="285"/>
        <end position="371"/>
    </location>
</feature>
<dbReference type="Pfam" id="PF02371">
    <property type="entry name" value="Transposase_20"/>
    <property type="match status" value="1"/>
</dbReference>
<dbReference type="Proteomes" id="UP000288388">
    <property type="component" value="Unassembled WGS sequence"/>
</dbReference>
<keyword evidence="1" id="KW-0175">Coiled coil</keyword>
<dbReference type="InterPro" id="IPR002525">
    <property type="entry name" value="Transp_IS110-like_N"/>
</dbReference>
<dbReference type="AlphaFoldDB" id="A0A2N8PRW3"/>
<dbReference type="GO" id="GO:0003677">
    <property type="term" value="F:DNA binding"/>
    <property type="evidence" value="ECO:0007669"/>
    <property type="project" value="InterPro"/>
</dbReference>
<dbReference type="NCBIfam" id="NF033542">
    <property type="entry name" value="transpos_IS110"/>
    <property type="match status" value="1"/>
</dbReference>
<evidence type="ECO:0000313" key="5">
    <source>
        <dbReference type="Proteomes" id="UP000288388"/>
    </source>
</evidence>
<protein>
    <submittedName>
        <fullName evidence="4">IS110 family transposase</fullName>
    </submittedName>
</protein>
<dbReference type="GO" id="GO:0006313">
    <property type="term" value="P:DNA transposition"/>
    <property type="evidence" value="ECO:0007669"/>
    <property type="project" value="InterPro"/>
</dbReference>
<reference evidence="4 5" key="1">
    <citation type="submission" date="2018-12" db="EMBL/GenBank/DDBJ databases">
        <title>A novel vanA-carrying plasmid in a clinical isolate of Enterococcus avium.</title>
        <authorList>
            <person name="Bernasconi O.J."/>
            <person name="Luzzaro F."/>
            <person name="Endimiani A."/>
        </authorList>
    </citation>
    <scope>NUCLEOTIDE SEQUENCE [LARGE SCALE GENOMIC DNA]</scope>
    <source>
        <strain evidence="4 5">LC0559/18</strain>
    </source>
</reference>
<gene>
    <name evidence="4" type="ORF">EK398_22205</name>
</gene>
<sequence length="416" mass="47911">MKLFIGLDVSSQKLDTCFLTDSKEILFEDSLSNDLIGASEIKQRILKYQETCGFSRIVIGMESTSVYSFHPSMFFYLDEDLKQLPVEVTVENPYRIKQYSRMFDQDKTDKIDARIIADYLRVDLHTLSPIKEEIYVGLQRLTRSRYQLVTQMVEAKQHFLENLTYKCNTLSKELANEDNKTSVFGTTIMNLLTEDITLDEFSEMPLEEAAELLQKLGKGRFKNPEQLVKSIKKAVRSSYRLGKVTKNSIDLVLGIIANEIKFLKKQIKEIEKAITALLETIPEAQCLLSVPGLGPVYTAGLIAEIGQIERFDDQSKLAKYAGLTWTKNQSGNSQSENTPLNRSGNRYFRYYLIEATNRVRITLPEFKEYYQKKKNEVPKHKHKRALVLTGRKFVRLIDVLLRNGQLYQPTKVVIEK</sequence>
<evidence type="ECO:0000313" key="4">
    <source>
        <dbReference type="EMBL" id="RVU93149.1"/>
    </source>
</evidence>
<dbReference type="InterPro" id="IPR047650">
    <property type="entry name" value="Transpos_IS110"/>
</dbReference>
<feature type="domain" description="Transposase IS110-like N-terminal" evidence="2">
    <location>
        <begin position="5"/>
        <end position="164"/>
    </location>
</feature>
<dbReference type="InterPro" id="IPR003346">
    <property type="entry name" value="Transposase_20"/>
</dbReference>
<dbReference type="RefSeq" id="WP_102872839.1">
    <property type="nucleotide sequence ID" value="NZ_NBSM01000004.1"/>
</dbReference>
<dbReference type="GO" id="GO:0004803">
    <property type="term" value="F:transposase activity"/>
    <property type="evidence" value="ECO:0007669"/>
    <property type="project" value="InterPro"/>
</dbReference>
<evidence type="ECO:0000259" key="2">
    <source>
        <dbReference type="Pfam" id="PF01548"/>
    </source>
</evidence>
<evidence type="ECO:0000256" key="1">
    <source>
        <dbReference type="SAM" id="Coils"/>
    </source>
</evidence>
<feature type="coiled-coil region" evidence="1">
    <location>
        <begin position="253"/>
        <end position="280"/>
    </location>
</feature>
<dbReference type="EMBL" id="RYZS01000002">
    <property type="protein sequence ID" value="RVU93149.1"/>
    <property type="molecule type" value="Genomic_DNA"/>
</dbReference>
<dbReference type="Pfam" id="PF01548">
    <property type="entry name" value="DEDD_Tnp_IS110"/>
    <property type="match status" value="1"/>
</dbReference>
<name>A0A2N8PRW3_ENTAV</name>
<organism evidence="4 5">
    <name type="scientific">Enterococcus avium</name>
    <name type="common">Streptococcus avium</name>
    <dbReference type="NCBI Taxonomy" id="33945"/>
    <lineage>
        <taxon>Bacteria</taxon>
        <taxon>Bacillati</taxon>
        <taxon>Bacillota</taxon>
        <taxon>Bacilli</taxon>
        <taxon>Lactobacillales</taxon>
        <taxon>Enterococcaceae</taxon>
        <taxon>Enterococcus</taxon>
    </lineage>
</organism>
<proteinExistence type="predicted"/>
<evidence type="ECO:0000259" key="3">
    <source>
        <dbReference type="Pfam" id="PF02371"/>
    </source>
</evidence>
<comment type="caution">
    <text evidence="4">The sequence shown here is derived from an EMBL/GenBank/DDBJ whole genome shotgun (WGS) entry which is preliminary data.</text>
</comment>
<dbReference type="PANTHER" id="PTHR33055:SF13">
    <property type="entry name" value="TRANSPOSASE"/>
    <property type="match status" value="1"/>
</dbReference>
<dbReference type="PANTHER" id="PTHR33055">
    <property type="entry name" value="TRANSPOSASE FOR INSERTION SEQUENCE ELEMENT IS1111A"/>
    <property type="match status" value="1"/>
</dbReference>